<keyword evidence="4" id="KW-1185">Reference proteome</keyword>
<dbReference type="Proteomes" id="UP000321525">
    <property type="component" value="Unassembled WGS sequence"/>
</dbReference>
<protein>
    <submittedName>
        <fullName evidence="3">PadR family transcriptional regulator</fullName>
    </submittedName>
</protein>
<dbReference type="PANTHER" id="PTHR33169:SF14">
    <property type="entry name" value="TRANSCRIPTIONAL REGULATOR RV3488"/>
    <property type="match status" value="1"/>
</dbReference>
<dbReference type="OrthoDB" id="120743at2"/>
<evidence type="ECO:0000313" key="5">
    <source>
        <dbReference type="Proteomes" id="UP000321917"/>
    </source>
</evidence>
<dbReference type="InterPro" id="IPR005149">
    <property type="entry name" value="Tscrpt_reg_PadR_N"/>
</dbReference>
<dbReference type="Pfam" id="PF03551">
    <property type="entry name" value="PadR"/>
    <property type="match status" value="1"/>
</dbReference>
<comment type="caution">
    <text evidence="3">The sequence shown here is derived from an EMBL/GenBank/DDBJ whole genome shotgun (WGS) entry which is preliminary data.</text>
</comment>
<name>A0A5C6QAN5_9GAMM</name>
<evidence type="ECO:0000313" key="2">
    <source>
        <dbReference type="EMBL" id="TWX56803.1"/>
    </source>
</evidence>
<dbReference type="PANTHER" id="PTHR33169">
    <property type="entry name" value="PADR-FAMILY TRANSCRIPTIONAL REGULATOR"/>
    <property type="match status" value="1"/>
</dbReference>
<gene>
    <name evidence="2" type="ORF">ESZ26_14510</name>
    <name evidence="3" type="ORF">ESZ27_11430</name>
</gene>
<dbReference type="AlphaFoldDB" id="A0A5C6QAN5"/>
<organism evidence="3 5">
    <name type="scientific">Colwellia hornerae</name>
    <dbReference type="NCBI Taxonomy" id="89402"/>
    <lineage>
        <taxon>Bacteria</taxon>
        <taxon>Pseudomonadati</taxon>
        <taxon>Pseudomonadota</taxon>
        <taxon>Gammaproteobacteria</taxon>
        <taxon>Alteromonadales</taxon>
        <taxon>Colwelliaceae</taxon>
        <taxon>Colwellia</taxon>
    </lineage>
</organism>
<evidence type="ECO:0000313" key="3">
    <source>
        <dbReference type="EMBL" id="TWX66046.1"/>
    </source>
</evidence>
<dbReference type="InterPro" id="IPR036390">
    <property type="entry name" value="WH_DNA-bd_sf"/>
</dbReference>
<dbReference type="InterPro" id="IPR052509">
    <property type="entry name" value="Metal_resp_DNA-bind_regulator"/>
</dbReference>
<dbReference type="RefSeq" id="WP_146800179.1">
    <property type="nucleotide sequence ID" value="NZ_VOLP01000020.1"/>
</dbReference>
<dbReference type="SUPFAM" id="SSF46785">
    <property type="entry name" value="Winged helix' DNA-binding domain"/>
    <property type="match status" value="1"/>
</dbReference>
<sequence length="113" mass="12817">MANKKSYLGEFEHLVLLSVMHLGEDAYGVTVRRHLKNTIDRDVSIGALYSTVERLEKKGLITSKKGEAKAERGGKAKRYFKLTSDGITNLKYTKDKLELMWEKLPDFFSMGAC</sequence>
<dbReference type="Gene3D" id="1.10.10.10">
    <property type="entry name" value="Winged helix-like DNA-binding domain superfamily/Winged helix DNA-binding domain"/>
    <property type="match status" value="1"/>
</dbReference>
<evidence type="ECO:0000313" key="4">
    <source>
        <dbReference type="Proteomes" id="UP000321525"/>
    </source>
</evidence>
<feature type="domain" description="Transcription regulator PadR N-terminal" evidence="1">
    <location>
        <begin position="16"/>
        <end position="91"/>
    </location>
</feature>
<accession>A0A5C6QAN5</accession>
<dbReference type="Proteomes" id="UP000321917">
    <property type="component" value="Unassembled WGS sequence"/>
</dbReference>
<dbReference type="InterPro" id="IPR036388">
    <property type="entry name" value="WH-like_DNA-bd_sf"/>
</dbReference>
<proteinExistence type="predicted"/>
<reference evidence="3 5" key="1">
    <citation type="submission" date="2019-07" db="EMBL/GenBank/DDBJ databases">
        <title>Genomes of sea-ice associated Colwellia species.</title>
        <authorList>
            <person name="Bowman J.P."/>
        </authorList>
    </citation>
    <scope>NUCLEOTIDE SEQUENCE [LARGE SCALE GENOMIC DNA]</scope>
    <source>
        <strain evidence="2 4">ACAM 607</strain>
        <strain evidence="3 5">IC036</strain>
    </source>
</reference>
<dbReference type="EMBL" id="VOLR01000021">
    <property type="protein sequence ID" value="TWX56803.1"/>
    <property type="molecule type" value="Genomic_DNA"/>
</dbReference>
<dbReference type="EMBL" id="VOLQ01000020">
    <property type="protein sequence ID" value="TWX66046.1"/>
    <property type="molecule type" value="Genomic_DNA"/>
</dbReference>
<evidence type="ECO:0000259" key="1">
    <source>
        <dbReference type="Pfam" id="PF03551"/>
    </source>
</evidence>